<accession>A0A851GIT9</accession>
<reference evidence="1 2" key="1">
    <citation type="submission" date="2020-07" db="EMBL/GenBank/DDBJ databases">
        <title>Roseicoccus Jingziensis gen. nov., sp. nov., isolated from coastal seawater.</title>
        <authorList>
            <person name="Feng X."/>
        </authorList>
    </citation>
    <scope>NUCLEOTIDE SEQUENCE [LARGE SCALE GENOMIC DNA]</scope>
    <source>
        <strain evidence="1 2">N1E253</strain>
    </source>
</reference>
<keyword evidence="2" id="KW-1185">Reference proteome</keyword>
<protein>
    <submittedName>
        <fullName evidence="1">Uncharacterized protein</fullName>
    </submittedName>
</protein>
<comment type="caution">
    <text evidence="1">The sequence shown here is derived from an EMBL/GenBank/DDBJ whole genome shotgun (WGS) entry which is preliminary data.</text>
</comment>
<organism evidence="1 2">
    <name type="scientific">Oceaniferula marina</name>
    <dbReference type="NCBI Taxonomy" id="2748318"/>
    <lineage>
        <taxon>Bacteria</taxon>
        <taxon>Pseudomonadati</taxon>
        <taxon>Verrucomicrobiota</taxon>
        <taxon>Verrucomicrobiia</taxon>
        <taxon>Verrucomicrobiales</taxon>
        <taxon>Verrucomicrobiaceae</taxon>
        <taxon>Oceaniferula</taxon>
    </lineage>
</organism>
<evidence type="ECO:0000313" key="2">
    <source>
        <dbReference type="Proteomes" id="UP000557872"/>
    </source>
</evidence>
<dbReference type="RefSeq" id="WP_178930677.1">
    <property type="nucleotide sequence ID" value="NZ_JACBAZ010000001.1"/>
</dbReference>
<dbReference type="Proteomes" id="UP000557872">
    <property type="component" value="Unassembled WGS sequence"/>
</dbReference>
<name>A0A851GIT9_9BACT</name>
<sequence>MSDTDIQSIRRKTVMIFGDAWSQDGVMREHSSEYRKEAGITAHLSPIANKHTKAKFLYQVVNRRDDSRDE</sequence>
<evidence type="ECO:0000313" key="1">
    <source>
        <dbReference type="EMBL" id="NWK54134.1"/>
    </source>
</evidence>
<proteinExistence type="predicted"/>
<dbReference type="EMBL" id="JACBAZ010000001">
    <property type="protein sequence ID" value="NWK54134.1"/>
    <property type="molecule type" value="Genomic_DNA"/>
</dbReference>
<dbReference type="AlphaFoldDB" id="A0A851GIT9"/>
<gene>
    <name evidence="1" type="ORF">HW115_00810</name>
</gene>